<dbReference type="CDD" id="cd04301">
    <property type="entry name" value="NAT_SF"/>
    <property type="match status" value="1"/>
</dbReference>
<evidence type="ECO:0000256" key="1">
    <source>
        <dbReference type="ARBA" id="ARBA00022679"/>
    </source>
</evidence>
<dbReference type="PANTHER" id="PTHR43420:SF46">
    <property type="entry name" value="ACETYLTRANSFERASE"/>
    <property type="match status" value="1"/>
</dbReference>
<evidence type="ECO:0000313" key="5">
    <source>
        <dbReference type="Proteomes" id="UP000186058"/>
    </source>
</evidence>
<name>A0ABX3EKN0_9BACL</name>
<protein>
    <submittedName>
        <fullName evidence="4">GCN5 family acetyltransferase</fullName>
    </submittedName>
</protein>
<dbReference type="EMBL" id="LVWI01000060">
    <property type="protein sequence ID" value="OKP83363.1"/>
    <property type="molecule type" value="Genomic_DNA"/>
</dbReference>
<dbReference type="InterPro" id="IPR050680">
    <property type="entry name" value="YpeA/RimI_acetyltransf"/>
</dbReference>
<feature type="domain" description="N-acetyltransferase" evidence="3">
    <location>
        <begin position="6"/>
        <end position="172"/>
    </location>
</feature>
<sequence length="176" mass="19726">MYMSGNEIRIARKDELGEIMELISKCVQVMQDGGSDQWNDTYPNREVIGKDIADGTLYVCVDQAAIAGIIVLDNNQAEQYEAIDWLEVKGPNLIMHRLAVHPEVQGKGIARKLIAYAEEYARSSGYTSIRLDTYAMNNKTLVLYPSLGYERRGEVDFPGRTANFPVFEKVLTSGVE</sequence>
<evidence type="ECO:0000313" key="4">
    <source>
        <dbReference type="EMBL" id="OKP83363.1"/>
    </source>
</evidence>
<dbReference type="PANTHER" id="PTHR43420">
    <property type="entry name" value="ACETYLTRANSFERASE"/>
    <property type="match status" value="1"/>
</dbReference>
<comment type="caution">
    <text evidence="4">The sequence shown here is derived from an EMBL/GenBank/DDBJ whole genome shotgun (WGS) entry which is preliminary data.</text>
</comment>
<organism evidence="4 5">
    <name type="scientific">Paenibacillus helianthi</name>
    <dbReference type="NCBI Taxonomy" id="1349432"/>
    <lineage>
        <taxon>Bacteria</taxon>
        <taxon>Bacillati</taxon>
        <taxon>Bacillota</taxon>
        <taxon>Bacilli</taxon>
        <taxon>Bacillales</taxon>
        <taxon>Paenibacillaceae</taxon>
        <taxon>Paenibacillus</taxon>
    </lineage>
</organism>
<proteinExistence type="predicted"/>
<dbReference type="SUPFAM" id="SSF55729">
    <property type="entry name" value="Acyl-CoA N-acyltransferases (Nat)"/>
    <property type="match status" value="1"/>
</dbReference>
<evidence type="ECO:0000259" key="3">
    <source>
        <dbReference type="PROSITE" id="PS51186"/>
    </source>
</evidence>
<reference evidence="4 5" key="1">
    <citation type="submission" date="2016-03" db="EMBL/GenBank/DDBJ databases">
        <authorList>
            <person name="Sant'Anna F.H."/>
            <person name="Ambrosini A."/>
            <person name="Souza R."/>
            <person name="Bach E."/>
            <person name="Fernandes G."/>
            <person name="Balsanelli E."/>
            <person name="Baura V.A."/>
            <person name="Souza E.M."/>
            <person name="Passaglia L."/>
        </authorList>
    </citation>
    <scope>NUCLEOTIDE SEQUENCE [LARGE SCALE GENOMIC DNA]</scope>
    <source>
        <strain evidence="4 5">P26E</strain>
    </source>
</reference>
<gene>
    <name evidence="4" type="ORF">A3844_22250</name>
</gene>
<keyword evidence="1" id="KW-0808">Transferase</keyword>
<dbReference type="InterPro" id="IPR016181">
    <property type="entry name" value="Acyl_CoA_acyltransferase"/>
</dbReference>
<keyword evidence="5" id="KW-1185">Reference proteome</keyword>
<evidence type="ECO:0000256" key="2">
    <source>
        <dbReference type="ARBA" id="ARBA00023315"/>
    </source>
</evidence>
<accession>A0ABX3EKN0</accession>
<dbReference type="Proteomes" id="UP000186058">
    <property type="component" value="Unassembled WGS sequence"/>
</dbReference>
<dbReference type="Gene3D" id="3.40.630.30">
    <property type="match status" value="1"/>
</dbReference>
<dbReference type="InterPro" id="IPR000182">
    <property type="entry name" value="GNAT_dom"/>
</dbReference>
<dbReference type="PROSITE" id="PS51186">
    <property type="entry name" value="GNAT"/>
    <property type="match status" value="1"/>
</dbReference>
<dbReference type="Pfam" id="PF00583">
    <property type="entry name" value="Acetyltransf_1"/>
    <property type="match status" value="1"/>
</dbReference>
<keyword evidence="2" id="KW-0012">Acyltransferase</keyword>